<dbReference type="InterPro" id="IPR003598">
    <property type="entry name" value="Ig_sub2"/>
</dbReference>
<dbReference type="PANTHER" id="PTHR13817">
    <property type="entry name" value="TITIN"/>
    <property type="match status" value="1"/>
</dbReference>
<evidence type="ECO:0000256" key="3">
    <source>
        <dbReference type="SAM" id="MobiDB-lite"/>
    </source>
</evidence>
<evidence type="ECO:0000313" key="6">
    <source>
        <dbReference type="Ensembl" id="ENSSOCP00000006842.1"/>
    </source>
</evidence>
<reference evidence="6" key="2">
    <citation type="submission" date="2025-09" db="UniProtKB">
        <authorList>
            <consortium name="Ensembl"/>
        </authorList>
    </citation>
    <scope>IDENTIFICATION</scope>
</reference>
<feature type="domain" description="Fibronectin type-III" evidence="5">
    <location>
        <begin position="732"/>
        <end position="828"/>
    </location>
</feature>
<dbReference type="InterPro" id="IPR003961">
    <property type="entry name" value="FN3_dom"/>
</dbReference>
<protein>
    <submittedName>
        <fullName evidence="6">Uncharacterized protein</fullName>
    </submittedName>
</protein>
<feature type="domain" description="Ig-like" evidence="4">
    <location>
        <begin position="1142"/>
        <end position="1230"/>
    </location>
</feature>
<reference evidence="6" key="1">
    <citation type="submission" date="2025-08" db="UniProtKB">
        <authorList>
            <consortium name="Ensembl"/>
        </authorList>
    </citation>
    <scope>IDENTIFICATION</scope>
</reference>
<evidence type="ECO:0000256" key="1">
    <source>
        <dbReference type="ARBA" id="ARBA00022737"/>
    </source>
</evidence>
<feature type="domain" description="Fibronectin type-III" evidence="5">
    <location>
        <begin position="630"/>
        <end position="726"/>
    </location>
</feature>
<dbReference type="Pfam" id="PF18362">
    <property type="entry name" value="THB"/>
    <property type="match status" value="1"/>
</dbReference>
<dbReference type="Gene3D" id="2.60.40.10">
    <property type="entry name" value="Immunoglobulins"/>
    <property type="match status" value="11"/>
</dbReference>
<feature type="domain" description="Ig-like" evidence="4">
    <location>
        <begin position="30"/>
        <end position="120"/>
    </location>
</feature>
<dbReference type="InterPro" id="IPR050964">
    <property type="entry name" value="Striated_Muscle_Regulatory"/>
</dbReference>
<organism evidence="6 7">
    <name type="scientific">Strix occidentalis caurina</name>
    <name type="common">northern spotted owl</name>
    <dbReference type="NCBI Taxonomy" id="311401"/>
    <lineage>
        <taxon>Eukaryota</taxon>
        <taxon>Metazoa</taxon>
        <taxon>Chordata</taxon>
        <taxon>Craniata</taxon>
        <taxon>Vertebrata</taxon>
        <taxon>Euteleostomi</taxon>
        <taxon>Archelosauria</taxon>
        <taxon>Archosauria</taxon>
        <taxon>Dinosauria</taxon>
        <taxon>Saurischia</taxon>
        <taxon>Theropoda</taxon>
        <taxon>Coelurosauria</taxon>
        <taxon>Aves</taxon>
        <taxon>Neognathae</taxon>
        <taxon>Neoaves</taxon>
        <taxon>Telluraves</taxon>
        <taxon>Strigiformes</taxon>
        <taxon>Strigidae</taxon>
        <taxon>Strix</taxon>
    </lineage>
</organism>
<evidence type="ECO:0000259" key="5">
    <source>
        <dbReference type="PROSITE" id="PS50853"/>
    </source>
</evidence>
<dbReference type="SUPFAM" id="SSF49265">
    <property type="entry name" value="Fibronectin type III"/>
    <property type="match status" value="3"/>
</dbReference>
<dbReference type="Pfam" id="PF00041">
    <property type="entry name" value="fn3"/>
    <property type="match status" value="4"/>
</dbReference>
<feature type="domain" description="Fibronectin type-III" evidence="5">
    <location>
        <begin position="830"/>
        <end position="925"/>
    </location>
</feature>
<dbReference type="PANTHER" id="PTHR13817:SF181">
    <property type="entry name" value="IMMUNOGLOBULIN-LIKE AND FIBRONECTIN TYPE III DOMAIN-CONTAINING PROTEIN 1"/>
    <property type="match status" value="1"/>
</dbReference>
<keyword evidence="2" id="KW-0393">Immunoglobulin domain</keyword>
<feature type="domain" description="Ig-like" evidence="4">
    <location>
        <begin position="929"/>
        <end position="1021"/>
    </location>
</feature>
<dbReference type="InterPro" id="IPR013098">
    <property type="entry name" value="Ig_I-set"/>
</dbReference>
<dbReference type="Proteomes" id="UP000694551">
    <property type="component" value="Unplaced"/>
</dbReference>
<accession>A0A8D0KT55</accession>
<sequence>MAVKSFKKSSVPGVVITQFVDDIPKGCSTPDFERKPVSLTLQEGKNAIFSAVVKGVPTPDVKWTRVQGRMDDPAKYETFFNNVKNEFILQINKLTADDSDLYRCFAVNEYGEAACSAGLRIIQGRIDWFCVPKLKKKLQDFRKLLRKRAPAPKPKPLDKEAVWQLLLHADRRDYEKICMKYGIVDFRGMLRKLQELRKNTESEQGEVNIRNFEHIKVNKEGKATFSLMMDLKNSNSKVYLLKDGERLRYGTGDEYRKHCLRRIGKRYHFIVNDVQPEDAGLYQVRVEDVPVFSTELDAESIPVRFAQPLSDVRCPEEEDAVFECSLRTPCYDAVWLHKTHLLEASEKHQISVTPDGLTHQLIIKNVVPSDNGMYTLDTGLCSSNAWLIVEYGWDRNSQGGSQGHSIDSDGSHRFLGKDGLHGAHRNGRMGFGQFSGADLDGDSVTNDGSSFGLKGLGVLKGEPAELSFTVSKDEVTGTWFKDGLKLTSMDGIIIEKEGLVHKLIINKVEDIHAGKYRFEGGDIKTEASIFVDKVLLKNLTSVPTVAKAGEKVKIKIPFEGRLPVRATWLKDRMELADDTRIRVDKTETFTMLSISSSERKDCGDYKVRLKNDSGVLEINLKLVVVDKPQPPAGPIKIVESSANDITIQWKPPKDDGGKPVQRYIVERQQVGKNDWVTLGEVPRSCTTFTTNKVEQDMIYYFRVKAVNAEGTSDALESDEVKAVAPGLTSPGAPDPPEIVSASRDTITISWKAPRKTGSSRIVGYIVQKRKKGTMTWLPVNNVPIKLKMTNLKKGLQYEFRVSAVNAAGVGDASEPSQPVFARDSTKSPGQVQDLKVSSSDSTSVTLTWKRPEAKDGSDVKGYEVEMRSSKNLNWTKCNTFPIEVTTYTVKGLQAKEMYFLRVRALNDGGPGEPAELEACLEAPSPVVSPRLLIDDTVKSFVVIKAGNTIRVNIPFEASPDPLVTWLKDGLPLPKRATINTKDGTTQLLIGAAEFADNGTYTVELQNGLGKRETFSFQVQVTDIPQSPGPIRLEENVPNTVTVTWEPSASEKWESNIYYTVLKRESQKGLWHVVGDLIYTNKFTFTKLIPGRDYYFRVVAKNDLGASGPSESVQPWRIQKPKGKTAFTIKPQKYRGVNQAQPPRFLVRLKPHVVTTGSECHMSCAVGGHPPPKVTWYKDSRDLSNDPTYFCTNDFGVCSLVILGVTKHDEGEYMVEATNELGHAFSKAFLTIKGNNL</sequence>
<proteinExistence type="predicted"/>
<evidence type="ECO:0000259" key="4">
    <source>
        <dbReference type="PROSITE" id="PS50835"/>
    </source>
</evidence>
<dbReference type="InterPro" id="IPR007110">
    <property type="entry name" value="Ig-like_dom"/>
</dbReference>
<dbReference type="InterPro" id="IPR036179">
    <property type="entry name" value="Ig-like_dom_sf"/>
</dbReference>
<dbReference type="AlphaFoldDB" id="A0A8D0KT55"/>
<dbReference type="CDD" id="cd00063">
    <property type="entry name" value="FN3"/>
    <property type="match status" value="4"/>
</dbReference>
<dbReference type="PROSITE" id="PS50853">
    <property type="entry name" value="FN3"/>
    <property type="match status" value="4"/>
</dbReference>
<dbReference type="PRINTS" id="PR00014">
    <property type="entry name" value="FNTYPEIII"/>
</dbReference>
<dbReference type="InterPro" id="IPR036116">
    <property type="entry name" value="FN3_sf"/>
</dbReference>
<dbReference type="GO" id="GO:0030017">
    <property type="term" value="C:sarcomere"/>
    <property type="evidence" value="ECO:0007669"/>
    <property type="project" value="UniProtKB-ARBA"/>
</dbReference>
<dbReference type="InterPro" id="IPR040849">
    <property type="entry name" value="MyBP-C_THB"/>
</dbReference>
<feature type="domain" description="Fibronectin type-III" evidence="5">
    <location>
        <begin position="1026"/>
        <end position="1120"/>
    </location>
</feature>
<dbReference type="InterPro" id="IPR013783">
    <property type="entry name" value="Ig-like_fold"/>
</dbReference>
<dbReference type="SMART" id="SM00060">
    <property type="entry name" value="FN3"/>
    <property type="match status" value="4"/>
</dbReference>
<name>A0A8D0KT55_STROC</name>
<keyword evidence="1" id="KW-0677">Repeat</keyword>
<dbReference type="PROSITE" id="PS50835">
    <property type="entry name" value="IG_LIKE"/>
    <property type="match status" value="3"/>
</dbReference>
<dbReference type="Ensembl" id="ENSSOCT00000007012.1">
    <property type="protein sequence ID" value="ENSSOCP00000006842.1"/>
    <property type="gene ID" value="ENSSOCG00000005165.1"/>
</dbReference>
<evidence type="ECO:0000313" key="7">
    <source>
        <dbReference type="Proteomes" id="UP000694551"/>
    </source>
</evidence>
<dbReference type="SMART" id="SM00408">
    <property type="entry name" value="IGc2"/>
    <property type="match status" value="3"/>
</dbReference>
<dbReference type="Pfam" id="PF07679">
    <property type="entry name" value="I-set"/>
    <property type="match status" value="5"/>
</dbReference>
<dbReference type="SMART" id="SM00409">
    <property type="entry name" value="IG"/>
    <property type="match status" value="7"/>
</dbReference>
<dbReference type="InterPro" id="IPR003599">
    <property type="entry name" value="Ig_sub"/>
</dbReference>
<evidence type="ECO:0000256" key="2">
    <source>
        <dbReference type="ARBA" id="ARBA00023319"/>
    </source>
</evidence>
<feature type="region of interest" description="Disordered" evidence="3">
    <location>
        <begin position="810"/>
        <end position="836"/>
    </location>
</feature>
<dbReference type="SUPFAM" id="SSF48726">
    <property type="entry name" value="Immunoglobulin"/>
    <property type="match status" value="6"/>
</dbReference>
<keyword evidence="7" id="KW-1185">Reference proteome</keyword>